<feature type="non-terminal residue" evidence="2">
    <location>
        <position position="1"/>
    </location>
</feature>
<dbReference type="AlphaFoldDB" id="A0A8T2WHI5"/>
<dbReference type="InterPro" id="IPR003958">
    <property type="entry name" value="CBFA_NFYB_domain"/>
</dbReference>
<dbReference type="InterPro" id="IPR009072">
    <property type="entry name" value="Histone-fold"/>
</dbReference>
<dbReference type="SUPFAM" id="SSF47113">
    <property type="entry name" value="Histone-fold"/>
    <property type="match status" value="1"/>
</dbReference>
<dbReference type="Gene3D" id="1.10.20.10">
    <property type="entry name" value="Histone, subunit A"/>
    <property type="match status" value="1"/>
</dbReference>
<proteinExistence type="predicted"/>
<comment type="caution">
    <text evidence="2">The sequence shown here is derived from an EMBL/GenBank/DDBJ whole genome shotgun (WGS) entry which is preliminary data.</text>
</comment>
<dbReference type="GO" id="GO:0046982">
    <property type="term" value="F:protein heterodimerization activity"/>
    <property type="evidence" value="ECO:0007669"/>
    <property type="project" value="InterPro"/>
</dbReference>
<accession>A0A8T2WHI5</accession>
<evidence type="ECO:0000259" key="1">
    <source>
        <dbReference type="Pfam" id="PF00808"/>
    </source>
</evidence>
<feature type="non-terminal residue" evidence="2">
    <location>
        <position position="54"/>
    </location>
</feature>
<feature type="domain" description="Transcription factor CBF/NF-Y/archaeal histone" evidence="1">
    <location>
        <begin position="1"/>
        <end position="30"/>
    </location>
</feature>
<dbReference type="PANTHER" id="PTHR47173">
    <property type="entry name" value="PROTEIN DR1 HOMOLOG"/>
    <property type="match status" value="1"/>
</dbReference>
<protein>
    <recommendedName>
        <fullName evidence="1">Transcription factor CBF/NF-Y/archaeal histone domain-containing protein</fullName>
    </recommendedName>
</protein>
<dbReference type="EMBL" id="JACEGQ020000121">
    <property type="protein sequence ID" value="KAH8479613.1"/>
    <property type="molecule type" value="Genomic_DNA"/>
</dbReference>
<gene>
    <name evidence="2" type="ORF">H0E87_031282</name>
</gene>
<dbReference type="Pfam" id="PF00808">
    <property type="entry name" value="CBFD_NFYB_HMF"/>
    <property type="match status" value="1"/>
</dbReference>
<evidence type="ECO:0000313" key="2">
    <source>
        <dbReference type="EMBL" id="KAH8479613.1"/>
    </source>
</evidence>
<organism evidence="2 3">
    <name type="scientific">Populus deltoides</name>
    <name type="common">Eastern poplar</name>
    <name type="synonym">Eastern cottonwood</name>
    <dbReference type="NCBI Taxonomy" id="3696"/>
    <lineage>
        <taxon>Eukaryota</taxon>
        <taxon>Viridiplantae</taxon>
        <taxon>Streptophyta</taxon>
        <taxon>Embryophyta</taxon>
        <taxon>Tracheophyta</taxon>
        <taxon>Spermatophyta</taxon>
        <taxon>Magnoliopsida</taxon>
        <taxon>eudicotyledons</taxon>
        <taxon>Gunneridae</taxon>
        <taxon>Pentapetalae</taxon>
        <taxon>rosids</taxon>
        <taxon>fabids</taxon>
        <taxon>Malpighiales</taxon>
        <taxon>Salicaceae</taxon>
        <taxon>Saliceae</taxon>
        <taxon>Populus</taxon>
    </lineage>
</organism>
<evidence type="ECO:0000313" key="3">
    <source>
        <dbReference type="Proteomes" id="UP000807159"/>
    </source>
</evidence>
<dbReference type="InterPro" id="IPR044255">
    <property type="entry name" value="Dr1-like"/>
</dbReference>
<dbReference type="Proteomes" id="UP000807159">
    <property type="component" value="Unassembled WGS sequence"/>
</dbReference>
<sequence length="54" mass="6217">FINLVSSESNEVCSREDKRTIAPEHVLKALEVLGFGEYIEEVYAAYEQHKLETM</sequence>
<keyword evidence="3" id="KW-1185">Reference proteome</keyword>
<name>A0A8T2WHI5_POPDE</name>
<reference evidence="2" key="1">
    <citation type="journal article" date="2021" name="J. Hered.">
        <title>Genome Assembly of Salicaceae Populus deltoides (Eastern Cottonwood) I-69 Based on Nanopore Sequencing and Hi-C Technologies.</title>
        <authorList>
            <person name="Bai S."/>
            <person name="Wu H."/>
            <person name="Zhang J."/>
            <person name="Pan Z."/>
            <person name="Zhao W."/>
            <person name="Li Z."/>
            <person name="Tong C."/>
        </authorList>
    </citation>
    <scope>NUCLEOTIDE SEQUENCE</scope>
    <source>
        <tissue evidence="2">Leaf</tissue>
    </source>
</reference>
<dbReference type="PANTHER" id="PTHR47173:SF2">
    <property type="entry name" value="PROTEIN DR1 HOMOLOG ISOFORM X1"/>
    <property type="match status" value="1"/>
</dbReference>